<evidence type="ECO:0000313" key="2">
    <source>
        <dbReference type="EMBL" id="RII90311.1"/>
    </source>
</evidence>
<dbReference type="EMBL" id="QWEE01000248">
    <property type="protein sequence ID" value="RII90311.1"/>
    <property type="molecule type" value="Genomic_DNA"/>
</dbReference>
<name>A0ABX9N3G3_9MICO</name>
<comment type="caution">
    <text evidence="2">The sequence shown here is derived from an EMBL/GenBank/DDBJ whole genome shotgun (WGS) entry which is preliminary data.</text>
</comment>
<organism evidence="2 3">
    <name type="scientific">Clavibacter californiensis</name>
    <dbReference type="NCBI Taxonomy" id="1401995"/>
    <lineage>
        <taxon>Bacteria</taxon>
        <taxon>Bacillati</taxon>
        <taxon>Actinomycetota</taxon>
        <taxon>Actinomycetes</taxon>
        <taxon>Micrococcales</taxon>
        <taxon>Microbacteriaceae</taxon>
        <taxon>Clavibacter</taxon>
    </lineage>
</organism>
<proteinExistence type="predicted"/>
<feature type="signal peptide" evidence="1">
    <location>
        <begin position="1"/>
        <end position="19"/>
    </location>
</feature>
<protein>
    <submittedName>
        <fullName evidence="2">Uncharacterized protein</fullName>
    </submittedName>
</protein>
<keyword evidence="3" id="KW-1185">Reference proteome</keyword>
<dbReference type="Proteomes" id="UP000265355">
    <property type="component" value="Unassembled WGS sequence"/>
</dbReference>
<evidence type="ECO:0000256" key="1">
    <source>
        <dbReference type="SAM" id="SignalP"/>
    </source>
</evidence>
<reference evidence="2 3" key="1">
    <citation type="submission" date="2018-08" db="EMBL/GenBank/DDBJ databases">
        <title>Genome Sequence of Clavibacter michiganensis Subspecies type strains, and the Atypical Peach-Colored Strains Isolated from Tomato.</title>
        <authorList>
            <person name="Osdaghi E."/>
            <person name="Portier P."/>
            <person name="Briand M."/>
            <person name="Jacques M.-A."/>
        </authorList>
    </citation>
    <scope>NUCLEOTIDE SEQUENCE [LARGE SCALE GENOMIC DNA]</scope>
    <source>
        <strain evidence="2 3">CFBP 8216</strain>
    </source>
</reference>
<keyword evidence="1" id="KW-0732">Signal</keyword>
<feature type="chain" id="PRO_5046838630" evidence="1">
    <location>
        <begin position="20"/>
        <end position="158"/>
    </location>
</feature>
<evidence type="ECO:0000313" key="3">
    <source>
        <dbReference type="Proteomes" id="UP000265355"/>
    </source>
</evidence>
<accession>A0ABX9N3G3</accession>
<dbReference type="PROSITE" id="PS51257">
    <property type="entry name" value="PROKAR_LIPOPROTEIN"/>
    <property type="match status" value="1"/>
</dbReference>
<gene>
    <name evidence="2" type="ORF">DZF98_12115</name>
</gene>
<sequence>MPAMRAPRLLLVVALPALAAALAGCTAEGSGVDDQPLVARDARPIPAGVPFADPELLDASAPIDGDAIVPWNPSDAVPDGPWVDISWIAGDPRCGEQVEGARVQETGDRVVVDLQRGERRPAAGGAACGDAGFPMVARIPLTEPVGSRELLQQRPTEG</sequence>